<dbReference type="PROSITE" id="PS51034">
    <property type="entry name" value="ZP_2"/>
    <property type="match status" value="1"/>
</dbReference>
<dbReference type="Pfam" id="PF25057">
    <property type="entry name" value="CUT_N"/>
    <property type="match status" value="1"/>
</dbReference>
<dbReference type="GO" id="GO:0005886">
    <property type="term" value="C:plasma membrane"/>
    <property type="evidence" value="ECO:0007669"/>
    <property type="project" value="UniProtKB-SubCell"/>
</dbReference>
<evidence type="ECO:0000256" key="5">
    <source>
        <dbReference type="ARBA" id="ARBA00022729"/>
    </source>
</evidence>
<dbReference type="EMBL" id="DS268408">
    <property type="protein sequence ID" value="EFO86010.1"/>
    <property type="molecule type" value="Genomic_DNA"/>
</dbReference>
<dbReference type="GeneID" id="9822166"/>
<dbReference type="OrthoDB" id="5855819at2759"/>
<dbReference type="AlphaFoldDB" id="E3LG32"/>
<reference evidence="12" key="1">
    <citation type="submission" date="2007-07" db="EMBL/GenBank/DDBJ databases">
        <title>PCAP assembly of the Caenorhabditis remanei genome.</title>
        <authorList>
            <consortium name="The Caenorhabditis remanei Sequencing Consortium"/>
            <person name="Wilson R.K."/>
        </authorList>
    </citation>
    <scope>NUCLEOTIDE SEQUENCE [LARGE SCALE GENOMIC DNA]</scope>
    <source>
        <strain evidence="12">PB4641</strain>
    </source>
</reference>
<evidence type="ECO:0000256" key="9">
    <source>
        <dbReference type="SAM" id="Phobius"/>
    </source>
</evidence>
<evidence type="ECO:0000256" key="6">
    <source>
        <dbReference type="ARBA" id="ARBA00022989"/>
    </source>
</evidence>
<dbReference type="PANTHER" id="PTHR22907:SF17">
    <property type="entry name" value="ZP DOMAIN-CONTAINING PROTEIN"/>
    <property type="match status" value="1"/>
</dbReference>
<keyword evidence="5 10" id="KW-0732">Signal</keyword>
<feature type="chain" id="PRO_5003173632" evidence="10">
    <location>
        <begin position="23"/>
        <end position="386"/>
    </location>
</feature>
<organism evidence="13">
    <name type="scientific">Caenorhabditis remanei</name>
    <name type="common">Caenorhabditis vulgaris</name>
    <dbReference type="NCBI Taxonomy" id="31234"/>
    <lineage>
        <taxon>Eukaryota</taxon>
        <taxon>Metazoa</taxon>
        <taxon>Ecdysozoa</taxon>
        <taxon>Nematoda</taxon>
        <taxon>Chromadorea</taxon>
        <taxon>Rhabditida</taxon>
        <taxon>Rhabditina</taxon>
        <taxon>Rhabditomorpha</taxon>
        <taxon>Rhabditoidea</taxon>
        <taxon>Rhabditidae</taxon>
        <taxon>Peloderinae</taxon>
        <taxon>Caenorhabditis</taxon>
    </lineage>
</organism>
<dbReference type="Proteomes" id="UP000008281">
    <property type="component" value="Unassembled WGS sequence"/>
</dbReference>
<evidence type="ECO:0000256" key="1">
    <source>
        <dbReference type="ARBA" id="ARBA00004251"/>
    </source>
</evidence>
<proteinExistence type="predicted"/>
<feature type="region of interest" description="Disordered" evidence="8">
    <location>
        <begin position="135"/>
        <end position="159"/>
    </location>
</feature>
<accession>E3LG32</accession>
<dbReference type="InterPro" id="IPR056953">
    <property type="entry name" value="CUT_N"/>
</dbReference>
<evidence type="ECO:0000256" key="2">
    <source>
        <dbReference type="ARBA" id="ARBA00022460"/>
    </source>
</evidence>
<keyword evidence="4 9" id="KW-0812">Transmembrane</keyword>
<feature type="transmembrane region" description="Helical" evidence="9">
    <location>
        <begin position="352"/>
        <end position="375"/>
    </location>
</feature>
<dbReference type="KEGG" id="crq:GCK72_005632"/>
<evidence type="ECO:0000256" key="7">
    <source>
        <dbReference type="ARBA" id="ARBA00023136"/>
    </source>
</evidence>
<gene>
    <name evidence="12" type="primary">Cre-cutl-15</name>
    <name evidence="12" type="ORF">CRE_02287</name>
</gene>
<dbReference type="InterPro" id="IPR051962">
    <property type="entry name" value="Cuticlin"/>
</dbReference>
<dbReference type="SMART" id="SM00241">
    <property type="entry name" value="ZP"/>
    <property type="match status" value="1"/>
</dbReference>
<dbReference type="InterPro" id="IPR001507">
    <property type="entry name" value="ZP_dom"/>
</dbReference>
<evidence type="ECO:0000313" key="13">
    <source>
        <dbReference type="Proteomes" id="UP000008281"/>
    </source>
</evidence>
<dbReference type="HOGENOM" id="CLU_037896_1_1_1"/>
<evidence type="ECO:0000313" key="12">
    <source>
        <dbReference type="EMBL" id="EFO86010.1"/>
    </source>
</evidence>
<evidence type="ECO:0000259" key="11">
    <source>
        <dbReference type="PROSITE" id="PS51034"/>
    </source>
</evidence>
<keyword evidence="2" id="KW-0193">Cuticle</keyword>
<name>E3LG32_CAERE</name>
<keyword evidence="6 9" id="KW-1133">Transmembrane helix</keyword>
<evidence type="ECO:0000256" key="8">
    <source>
        <dbReference type="SAM" id="MobiDB-lite"/>
    </source>
</evidence>
<dbReference type="Pfam" id="PF25301">
    <property type="entry name" value="CUT_C"/>
    <property type="match status" value="1"/>
</dbReference>
<keyword evidence="7 9" id="KW-0472">Membrane</keyword>
<dbReference type="PANTHER" id="PTHR22907">
    <property type="entry name" value="GH04558P"/>
    <property type="match status" value="1"/>
</dbReference>
<feature type="domain" description="ZP" evidence="11">
    <location>
        <begin position="40"/>
        <end position="278"/>
    </location>
</feature>
<dbReference type="RefSeq" id="XP_003117144.2">
    <property type="nucleotide sequence ID" value="XM_003117096.2"/>
</dbReference>
<keyword evidence="3" id="KW-1003">Cell membrane</keyword>
<evidence type="ECO:0000256" key="3">
    <source>
        <dbReference type="ARBA" id="ARBA00022475"/>
    </source>
</evidence>
<evidence type="ECO:0000256" key="10">
    <source>
        <dbReference type="SAM" id="SignalP"/>
    </source>
</evidence>
<dbReference type="eggNOG" id="ENOG502SRMI">
    <property type="taxonomic scope" value="Eukaryota"/>
</dbReference>
<sequence>MNWRFSMLLLLLLCFDGPGIKCQEEETLPRNEVLGEPTVSCAADAIYVKLRTKSTFLGHVDVKYTPDKSCFQSLVTNNQIEILIPHEECMVPRRRSLHPTGVILEVSLSVSFHPEFTTVDDRIFNMQCFHQKKTNGTSNSLTIGSPQPPPTDSKGPSCSYEVLSSPDGLPAGRLALGQDVYHSWHCQNVYESCIMIESCQLIGGEETHEVIDSSGCSKHESIMPQLEYHNRTHVGASVKVFGVSHTSIVYFACQIRLHPQLPTGECPKPKCDLMRRKREDSSSQFPSIDVRSQNLEISQLINVTTPTDSLPKIDTVSQNTCPDIHVESAPIEDSSESKSVEGERICADFRSVLIISILLTMALILITTTIVVLIVRRQKYEIASMS</sequence>
<feature type="compositionally biased region" description="Polar residues" evidence="8">
    <location>
        <begin position="135"/>
        <end position="145"/>
    </location>
</feature>
<protein>
    <submittedName>
        <fullName evidence="12">CRE-CUTL-15 protein</fullName>
    </submittedName>
</protein>
<feature type="signal peptide" evidence="10">
    <location>
        <begin position="1"/>
        <end position="22"/>
    </location>
</feature>
<dbReference type="OMA" id="GQDVYHS"/>
<keyword evidence="13" id="KW-1185">Reference proteome</keyword>
<dbReference type="InParanoid" id="E3LG32"/>
<dbReference type="CTD" id="9822166"/>
<evidence type="ECO:0000256" key="4">
    <source>
        <dbReference type="ARBA" id="ARBA00022692"/>
    </source>
</evidence>
<dbReference type="GO" id="GO:0042302">
    <property type="term" value="F:structural constituent of cuticle"/>
    <property type="evidence" value="ECO:0007669"/>
    <property type="project" value="UniProtKB-KW"/>
</dbReference>
<comment type="subcellular location">
    <subcellularLocation>
        <location evidence="1">Cell membrane</location>
        <topology evidence="1">Single-pass type I membrane protein</topology>
    </subcellularLocation>
</comment>
<dbReference type="InterPro" id="IPR057475">
    <property type="entry name" value="CUT_C"/>
</dbReference>